<keyword evidence="2" id="KW-1185">Reference proteome</keyword>
<accession>A0ABS6SI42</accession>
<gene>
    <name evidence="1" type="ORF">KCG45_00630</name>
</gene>
<sequence>MQTHFDIAALRSDPALQRRVRSRMSRAADEWRDQGIVQTIAAELQGYGSGCDLSDCQSLGELTTERAVATSFADAWLKPMLHALQDEPLAEVQHRYRCSDGLTSVQLMQSGEATLSLLAYERRDQSGPEEPQTALFSDRESREIVLSGSARSVLHRRENGTSAESKIATIHADWREGCVIVMTGLHETRQVLDVRGSLVLLQLSRTPRRPRSSREFRLADGALMRSVSGDKSASEKQMALAVIGAMHHGLALDLMADRARDQNEDADVRWEAVRQTLALNTQRGMDLLAELRASPRDQLARPAADLEQHLFHTKPKLEEFSCRI</sequence>
<protein>
    <submittedName>
        <fullName evidence="1">Uncharacterized protein</fullName>
    </submittedName>
</protein>
<evidence type="ECO:0000313" key="2">
    <source>
        <dbReference type="Proteomes" id="UP000699975"/>
    </source>
</evidence>
<dbReference type="EMBL" id="JAGSPB010000001">
    <property type="protein sequence ID" value="MBV7264678.1"/>
    <property type="molecule type" value="Genomic_DNA"/>
</dbReference>
<dbReference type="RefSeq" id="WP_218315228.1">
    <property type="nucleotide sequence ID" value="NZ_JAGSPB010000001.1"/>
</dbReference>
<reference evidence="1 2" key="1">
    <citation type="submission" date="2021-04" db="EMBL/GenBank/DDBJ databases">
        <authorList>
            <person name="Pira H."/>
            <person name="Risdian C."/>
            <person name="Wink J."/>
        </authorList>
    </citation>
    <scope>NUCLEOTIDE SEQUENCE [LARGE SCALE GENOMIC DNA]</scope>
    <source>
        <strain evidence="1 2">WH131</strain>
    </source>
</reference>
<name>A0ABS6SI42_9SPHN</name>
<dbReference type="Proteomes" id="UP000699975">
    <property type="component" value="Unassembled WGS sequence"/>
</dbReference>
<evidence type="ECO:0000313" key="1">
    <source>
        <dbReference type="EMBL" id="MBV7264678.1"/>
    </source>
</evidence>
<comment type="caution">
    <text evidence="1">The sequence shown here is derived from an EMBL/GenBank/DDBJ whole genome shotgun (WGS) entry which is preliminary data.</text>
</comment>
<organism evidence="1 2">
    <name type="scientific">Erythrobacter ani</name>
    <dbReference type="NCBI Taxonomy" id="2827235"/>
    <lineage>
        <taxon>Bacteria</taxon>
        <taxon>Pseudomonadati</taxon>
        <taxon>Pseudomonadota</taxon>
        <taxon>Alphaproteobacteria</taxon>
        <taxon>Sphingomonadales</taxon>
        <taxon>Erythrobacteraceae</taxon>
        <taxon>Erythrobacter/Porphyrobacter group</taxon>
        <taxon>Erythrobacter</taxon>
    </lineage>
</organism>
<proteinExistence type="predicted"/>